<dbReference type="Proteomes" id="UP000887576">
    <property type="component" value="Unplaced"/>
</dbReference>
<protein>
    <submittedName>
        <fullName evidence="2">ATP synthase protein MI25</fullName>
    </submittedName>
</protein>
<organism evidence="1 2">
    <name type="scientific">Panagrolaimus sp. JU765</name>
    <dbReference type="NCBI Taxonomy" id="591449"/>
    <lineage>
        <taxon>Eukaryota</taxon>
        <taxon>Metazoa</taxon>
        <taxon>Ecdysozoa</taxon>
        <taxon>Nematoda</taxon>
        <taxon>Chromadorea</taxon>
        <taxon>Rhabditida</taxon>
        <taxon>Tylenchina</taxon>
        <taxon>Panagrolaimomorpha</taxon>
        <taxon>Panagrolaimoidea</taxon>
        <taxon>Panagrolaimidae</taxon>
        <taxon>Panagrolaimus</taxon>
    </lineage>
</organism>
<sequence length="115" mass="13120">MSVASFISKNPSFFASILFNGFLVFLIAGVTIFYVVYSKKLDKEQAELNAEIEELKKKVYRDASQIERNEILKEVLFVFAKVGPKIDEDEKLSLVVNMKVTIEEPSICRFVTVYA</sequence>
<name>A0AC34R585_9BILA</name>
<evidence type="ECO:0000313" key="1">
    <source>
        <dbReference type="Proteomes" id="UP000887576"/>
    </source>
</evidence>
<evidence type="ECO:0000313" key="2">
    <source>
        <dbReference type="WBParaSite" id="JU765_v2.g3700.t1"/>
    </source>
</evidence>
<reference evidence="2" key="1">
    <citation type="submission" date="2022-11" db="UniProtKB">
        <authorList>
            <consortium name="WormBaseParasite"/>
        </authorList>
    </citation>
    <scope>IDENTIFICATION</scope>
</reference>
<accession>A0AC34R585</accession>
<proteinExistence type="predicted"/>
<dbReference type="WBParaSite" id="JU765_v2.g3700.t1">
    <property type="protein sequence ID" value="JU765_v2.g3700.t1"/>
    <property type="gene ID" value="JU765_v2.g3700"/>
</dbReference>